<evidence type="ECO:0000256" key="3">
    <source>
        <dbReference type="ARBA" id="ARBA00022553"/>
    </source>
</evidence>
<dbReference type="Pfam" id="PF00512">
    <property type="entry name" value="HisKA"/>
    <property type="match status" value="1"/>
</dbReference>
<evidence type="ECO:0000256" key="4">
    <source>
        <dbReference type="ARBA" id="ARBA00023015"/>
    </source>
</evidence>
<dbReference type="RefSeq" id="WP_302041626.1">
    <property type="nucleotide sequence ID" value="NZ_JAUKPO010000037.1"/>
</dbReference>
<protein>
    <recommendedName>
        <fullName evidence="2">histidine kinase</fullName>
        <ecNumber evidence="2">2.7.13.3</ecNumber>
    </recommendedName>
</protein>
<dbReference type="SMART" id="SM00388">
    <property type="entry name" value="HisKA"/>
    <property type="match status" value="1"/>
</dbReference>
<dbReference type="Gene3D" id="1.10.10.60">
    <property type="entry name" value="Homeodomain-like"/>
    <property type="match status" value="1"/>
</dbReference>
<keyword evidence="4" id="KW-0805">Transcription regulation</keyword>
<dbReference type="SUPFAM" id="SSF63829">
    <property type="entry name" value="Calcium-dependent phosphotriesterase"/>
    <property type="match status" value="3"/>
</dbReference>
<evidence type="ECO:0000256" key="2">
    <source>
        <dbReference type="ARBA" id="ARBA00012438"/>
    </source>
</evidence>
<evidence type="ECO:0000256" key="1">
    <source>
        <dbReference type="ARBA" id="ARBA00000085"/>
    </source>
</evidence>
<evidence type="ECO:0000256" key="5">
    <source>
        <dbReference type="ARBA" id="ARBA00023163"/>
    </source>
</evidence>
<dbReference type="CDD" id="cd16922">
    <property type="entry name" value="HATPase_EvgS-ArcB-TorS-like"/>
    <property type="match status" value="1"/>
</dbReference>
<dbReference type="SMART" id="SM00448">
    <property type="entry name" value="REC"/>
    <property type="match status" value="1"/>
</dbReference>
<keyword evidence="11" id="KW-1185">Reference proteome</keyword>
<dbReference type="SUPFAM" id="SSF47384">
    <property type="entry name" value="Homodimeric domain of signal transducing histidine kinase"/>
    <property type="match status" value="1"/>
</dbReference>
<dbReference type="Gene3D" id="1.10.287.130">
    <property type="match status" value="1"/>
</dbReference>
<dbReference type="Pfam" id="PF07494">
    <property type="entry name" value="Reg_prop"/>
    <property type="match status" value="2"/>
</dbReference>
<gene>
    <name evidence="10" type="ORF">Q0590_31420</name>
</gene>
<dbReference type="Pfam" id="PF07495">
    <property type="entry name" value="Y_Y_Y"/>
    <property type="match status" value="1"/>
</dbReference>
<name>A0ABT8RFE2_9BACT</name>
<dbReference type="InterPro" id="IPR011123">
    <property type="entry name" value="Y_Y_Y"/>
</dbReference>
<dbReference type="Pfam" id="PF12833">
    <property type="entry name" value="HTH_18"/>
    <property type="match status" value="1"/>
</dbReference>
<proteinExistence type="predicted"/>
<sequence length="1353" mass="150379">MPAPLPEETSFGLITGITQDKQGFIWISSNSGVFRFDGYRWTSYLDPASPVNNRSECIFADEDGPIWVGTFSRGLFQVDPATGVFTHVRLGTKADSLTAGNSFVTVLTQDRNGKLWVGTNNGLYHLNPKTGHYIHYQHDPADPQSLSHNHVRVVYEDRNGTIWVGTGSPWESLPGEGGLNRLNPKSGIFTRYLHNLHDPSSLAHNQVRAILEDSRGTFWIGTFGDGLHTMDREKGTFRRYPADTLHPEKLSRPFPSIQVPMPSTVGLTTQDGVTFIHEDAAGNIWIGTNGSGLVHYAPATHTVTRYNPMPGRPGTLQEAGPWWAHTSREGMLWISTYFEGLYRVDPLKKPIPYHHMGFPVAGIAQDTSGRYWLGTPKGLMLWDTKTGIRRHFVHNPNDSTSLRNDTIRSLLKDRQGTLWVGTPKGLHRFDRTTQGFTRFLHDPNNPHSLRGNFITNLRLDRKGMLWVGSVQGLDRLDPRTGGVTHYPFTGGPNKATRITALLEAKTGDLWVGVYTNGIYRLDPESGKYAHFLGDAIVFTLCQDHRGIIWAGTNNGLFYLEADSGDFKAFVNPNTGKGMPPMKTIIEDDYHSLWLSTTIGLINLNENRTQMQIYGKDYGVDGGQLSNFAIHKSPTGELFFGSRTGYFTVSPGEHLKRDTLGPQIAITDFKIGEELVKPGAESPLQEPLSVAKQITLLYHQNSFTFEFAAMHYANPGQNRHLFRLEGYDDVWRRAGSEKTAYYYNVPPGSYTFRVKAASSQQVWAEKAITVVVLPPWWLTDWAYVAYGILLLVLLLLARNQIIRQERLKAGFRIKQVEADKLRELDSLKSRLFSNISHEFRTPLSLIRGTIEKLYKNEASSEHNSDYQLIDRNASRLLQLVNQLLDLSKIEAGKMQVDRQPLDITGLLKQMASSFVSLAESKGITYRYYLPGEVTYAAADADKLQKVITNLLSNAFKFTLSGGSVILRTTLEITAAHAATLRITVEDTGIGISKSKLPHIFDRFYQADNSTTRPYEGTGLGLALTKELLDLLGGSIAVESTEGKGTVFSVELPLALLPASAVEEPQVQTTAQENPADSAAIPLTASINGKAEGSKPQPETILIVEDNADLRQFLKESLTCQYTVLEAGNGEQGVEQALEKVPDLVISDLMMPGMDGISLCATLKTDMRTSHIPLILLTAKADMESKRQGLKTGADDYLTKPFSIEELHLRVKNLIEGRRKLRELFSRQVSLEPSELAVTSTDTRFLQKVMAVIEANMANTAFDVEMLSREVGMSRSNLHRKLMALTGQAANECIRTIRLKRAIGLFDKGIGSVGEVAAQVGFNSLNYFAKCFREAYGMTPSEYIHKKTTAGQPQE</sequence>
<dbReference type="Gene3D" id="3.30.565.10">
    <property type="entry name" value="Histidine kinase-like ATPase, C-terminal domain"/>
    <property type="match status" value="1"/>
</dbReference>
<evidence type="ECO:0000313" key="11">
    <source>
        <dbReference type="Proteomes" id="UP001168528"/>
    </source>
</evidence>
<dbReference type="InterPro" id="IPR036097">
    <property type="entry name" value="HisK_dim/P_sf"/>
</dbReference>
<evidence type="ECO:0000256" key="6">
    <source>
        <dbReference type="PROSITE-ProRule" id="PRU00169"/>
    </source>
</evidence>
<dbReference type="Gene3D" id="2.130.10.10">
    <property type="entry name" value="YVTN repeat-like/Quinoprotein amine dehydrogenase"/>
    <property type="match status" value="5"/>
</dbReference>
<feature type="domain" description="Response regulatory" evidence="9">
    <location>
        <begin position="1098"/>
        <end position="1213"/>
    </location>
</feature>
<reference evidence="10" key="1">
    <citation type="submission" date="2023-07" db="EMBL/GenBank/DDBJ databases">
        <title>The genome sequence of Rhodocytophaga aerolata KACC 12507.</title>
        <authorList>
            <person name="Zhang X."/>
        </authorList>
    </citation>
    <scope>NUCLEOTIDE SEQUENCE</scope>
    <source>
        <strain evidence="10">KACC 12507</strain>
    </source>
</reference>
<evidence type="ECO:0000259" key="9">
    <source>
        <dbReference type="PROSITE" id="PS50110"/>
    </source>
</evidence>
<organism evidence="10 11">
    <name type="scientific">Rhodocytophaga aerolata</name>
    <dbReference type="NCBI Taxonomy" id="455078"/>
    <lineage>
        <taxon>Bacteria</taxon>
        <taxon>Pseudomonadati</taxon>
        <taxon>Bacteroidota</taxon>
        <taxon>Cytophagia</taxon>
        <taxon>Cytophagales</taxon>
        <taxon>Rhodocytophagaceae</taxon>
        <taxon>Rhodocytophaga</taxon>
    </lineage>
</organism>
<comment type="caution">
    <text evidence="10">The sequence shown here is derived from an EMBL/GenBank/DDBJ whole genome shotgun (WGS) entry which is preliminary data.</text>
</comment>
<dbReference type="Gene3D" id="3.40.50.2300">
    <property type="match status" value="1"/>
</dbReference>
<feature type="domain" description="HTH araC/xylS-type" evidence="7">
    <location>
        <begin position="1245"/>
        <end position="1344"/>
    </location>
</feature>
<feature type="modified residue" description="4-aspartylphosphate" evidence="6">
    <location>
        <position position="1146"/>
    </location>
</feature>
<dbReference type="Pfam" id="PF00072">
    <property type="entry name" value="Response_reg"/>
    <property type="match status" value="1"/>
</dbReference>
<dbReference type="InterPro" id="IPR004358">
    <property type="entry name" value="Sig_transdc_His_kin-like_C"/>
</dbReference>
<dbReference type="InterPro" id="IPR001789">
    <property type="entry name" value="Sig_transdc_resp-reg_receiver"/>
</dbReference>
<dbReference type="Gene3D" id="2.60.40.10">
    <property type="entry name" value="Immunoglobulins"/>
    <property type="match status" value="1"/>
</dbReference>
<dbReference type="PANTHER" id="PTHR43547:SF2">
    <property type="entry name" value="HYBRID SIGNAL TRANSDUCTION HISTIDINE KINASE C"/>
    <property type="match status" value="1"/>
</dbReference>
<dbReference type="SUPFAM" id="SSF46689">
    <property type="entry name" value="Homeodomain-like"/>
    <property type="match status" value="1"/>
</dbReference>
<dbReference type="EC" id="2.7.13.3" evidence="2"/>
<dbReference type="InterPro" id="IPR005467">
    <property type="entry name" value="His_kinase_dom"/>
</dbReference>
<dbReference type="PANTHER" id="PTHR43547">
    <property type="entry name" value="TWO-COMPONENT HISTIDINE KINASE"/>
    <property type="match status" value="1"/>
</dbReference>
<dbReference type="Proteomes" id="UP001168528">
    <property type="component" value="Unassembled WGS sequence"/>
</dbReference>
<dbReference type="SMART" id="SM00387">
    <property type="entry name" value="HATPase_c"/>
    <property type="match status" value="1"/>
</dbReference>
<feature type="domain" description="Histidine kinase" evidence="8">
    <location>
        <begin position="833"/>
        <end position="1054"/>
    </location>
</feature>
<evidence type="ECO:0000259" key="8">
    <source>
        <dbReference type="PROSITE" id="PS50109"/>
    </source>
</evidence>
<dbReference type="InterPro" id="IPR003594">
    <property type="entry name" value="HATPase_dom"/>
</dbReference>
<dbReference type="InterPro" id="IPR013658">
    <property type="entry name" value="SGL"/>
</dbReference>
<dbReference type="InterPro" id="IPR018060">
    <property type="entry name" value="HTH_AraC"/>
</dbReference>
<dbReference type="EMBL" id="JAUKPO010000037">
    <property type="protein sequence ID" value="MDO1450826.1"/>
    <property type="molecule type" value="Genomic_DNA"/>
</dbReference>
<keyword evidence="3 6" id="KW-0597">Phosphoprotein</keyword>
<evidence type="ECO:0000313" key="10">
    <source>
        <dbReference type="EMBL" id="MDO1450826.1"/>
    </source>
</evidence>
<keyword evidence="5" id="KW-0804">Transcription</keyword>
<accession>A0ABT8RFE2</accession>
<dbReference type="SUPFAM" id="SSF52172">
    <property type="entry name" value="CheY-like"/>
    <property type="match status" value="1"/>
</dbReference>
<dbReference type="InterPro" id="IPR011006">
    <property type="entry name" value="CheY-like_superfamily"/>
</dbReference>
<dbReference type="InterPro" id="IPR036890">
    <property type="entry name" value="HATPase_C_sf"/>
</dbReference>
<dbReference type="InterPro" id="IPR011110">
    <property type="entry name" value="Reg_prop"/>
</dbReference>
<dbReference type="CDD" id="cd00082">
    <property type="entry name" value="HisKA"/>
    <property type="match status" value="1"/>
</dbReference>
<dbReference type="PROSITE" id="PS50110">
    <property type="entry name" value="RESPONSE_REGULATORY"/>
    <property type="match status" value="1"/>
</dbReference>
<evidence type="ECO:0000259" key="7">
    <source>
        <dbReference type="PROSITE" id="PS01124"/>
    </source>
</evidence>
<dbReference type="SMART" id="SM00342">
    <property type="entry name" value="HTH_ARAC"/>
    <property type="match status" value="1"/>
</dbReference>
<dbReference type="InterPro" id="IPR013783">
    <property type="entry name" value="Ig-like_fold"/>
</dbReference>
<dbReference type="InterPro" id="IPR009057">
    <property type="entry name" value="Homeodomain-like_sf"/>
</dbReference>
<dbReference type="PROSITE" id="PS01124">
    <property type="entry name" value="HTH_ARAC_FAMILY_2"/>
    <property type="match status" value="1"/>
</dbReference>
<dbReference type="PRINTS" id="PR00344">
    <property type="entry name" value="BCTRLSENSOR"/>
</dbReference>
<dbReference type="PROSITE" id="PS50109">
    <property type="entry name" value="HIS_KIN"/>
    <property type="match status" value="1"/>
</dbReference>
<comment type="catalytic activity">
    <reaction evidence="1">
        <text>ATP + protein L-histidine = ADP + protein N-phospho-L-histidine.</text>
        <dbReference type="EC" id="2.7.13.3"/>
    </reaction>
</comment>
<dbReference type="InterPro" id="IPR003661">
    <property type="entry name" value="HisK_dim/P_dom"/>
</dbReference>
<dbReference type="SUPFAM" id="SSF55874">
    <property type="entry name" value="ATPase domain of HSP90 chaperone/DNA topoisomerase II/histidine kinase"/>
    <property type="match status" value="1"/>
</dbReference>
<dbReference type="InterPro" id="IPR015943">
    <property type="entry name" value="WD40/YVTN_repeat-like_dom_sf"/>
</dbReference>
<dbReference type="Pfam" id="PF02518">
    <property type="entry name" value="HATPase_c"/>
    <property type="match status" value="1"/>
</dbReference>
<dbReference type="Pfam" id="PF08450">
    <property type="entry name" value="SGL"/>
    <property type="match status" value="1"/>
</dbReference>